<dbReference type="NCBIfam" id="NF033559">
    <property type="entry name" value="transpos_IS1634"/>
    <property type="match status" value="1"/>
</dbReference>
<dbReference type="Pfam" id="PF01609">
    <property type="entry name" value="DDE_Tnp_1"/>
    <property type="match status" value="1"/>
</dbReference>
<name>T1D6Q2_9ZZZZ</name>
<feature type="domain" description="Transposase IS4-like" evidence="1">
    <location>
        <begin position="80"/>
        <end position="426"/>
    </location>
</feature>
<reference evidence="2" key="1">
    <citation type="submission" date="2013-08" db="EMBL/GenBank/DDBJ databases">
        <authorList>
            <person name="Mendez C."/>
            <person name="Richter M."/>
            <person name="Ferrer M."/>
            <person name="Sanchez J."/>
        </authorList>
    </citation>
    <scope>NUCLEOTIDE SEQUENCE</scope>
</reference>
<dbReference type="GO" id="GO:0006313">
    <property type="term" value="P:DNA transposition"/>
    <property type="evidence" value="ECO:0007669"/>
    <property type="project" value="InterPro"/>
</dbReference>
<dbReference type="GO" id="GO:0004803">
    <property type="term" value="F:transposase activity"/>
    <property type="evidence" value="ECO:0007669"/>
    <property type="project" value="InterPro"/>
</dbReference>
<dbReference type="PANTHER" id="PTHR34614:SF2">
    <property type="entry name" value="TRANSPOSASE IS4-LIKE DOMAIN-CONTAINING PROTEIN"/>
    <property type="match status" value="1"/>
</dbReference>
<dbReference type="InterPro" id="IPR002559">
    <property type="entry name" value="Transposase_11"/>
</dbReference>
<organism evidence="2">
    <name type="scientific">mine drainage metagenome</name>
    <dbReference type="NCBI Taxonomy" id="410659"/>
    <lineage>
        <taxon>unclassified sequences</taxon>
        <taxon>metagenomes</taxon>
        <taxon>ecological metagenomes</taxon>
    </lineage>
</organism>
<dbReference type="InterPro" id="IPR047654">
    <property type="entry name" value="IS1634_transpos"/>
</dbReference>
<dbReference type="GO" id="GO:0003677">
    <property type="term" value="F:DNA binding"/>
    <property type="evidence" value="ECO:0007669"/>
    <property type="project" value="InterPro"/>
</dbReference>
<dbReference type="PANTHER" id="PTHR34614">
    <property type="match status" value="1"/>
</dbReference>
<sequence length="511" mass="58806">MLLRNLLVSREPLYGLHGWASPYRPDLLGLSPRTVPFLNDDRLGRDLDALFDADRGSLATEVVVRAIREFRIDLERFHNDSTTVTLQGAYRKADGRRKRGQRTLRAALGHNKDHRPDLKQLLWILTVSADGAVPVHYRVVDGNTNDCPTHRESWEALLALKGSPEFLYVADSKLCDGDTLRYLDGKGGRFLTVLPRSRKEDRLFREYVQTHELAWETVRRRPNPRNQARSADVWKMVESPIPAGDGFRLVWAWNLLMGEEDRESREDRIGRAMVHLDELEERLQSPKTKLRTRAAVVKATEKAVGSSAARWVGWEVREEPVERFRQERRGRPGKDTRFRRTVKTRFHVVPRPDEAVIAYDAKSDGMFPLLTNERKLSLKELLEAYHFQPRLEKRHEQLKTVLEVSPMQLKNIDRVEALLFLYFLAMLVEALIEREVRQSMEAQGVKSIPLYPEGRPCPAPTTNRILGAFEVVAAHHLEQEGREVQRFAPKLTEQQLEVLRLAGVPEESYAG</sequence>
<reference evidence="2" key="2">
    <citation type="journal article" date="2014" name="ISME J.">
        <title>Microbial stratification in low pH oxic and suboxic macroscopic growths along an acid mine drainage.</title>
        <authorList>
            <person name="Mendez-Garcia C."/>
            <person name="Mesa V."/>
            <person name="Sprenger R.R."/>
            <person name="Richter M."/>
            <person name="Diez M.S."/>
            <person name="Solano J."/>
            <person name="Bargiela R."/>
            <person name="Golyshina O.V."/>
            <person name="Manteca A."/>
            <person name="Ramos J.L."/>
            <person name="Gallego J.R."/>
            <person name="Llorente I."/>
            <person name="Martins Dos Santos V.A."/>
            <person name="Jensen O.N."/>
            <person name="Pelaez A.I."/>
            <person name="Sanchez J."/>
            <person name="Ferrer M."/>
        </authorList>
    </citation>
    <scope>NUCLEOTIDE SEQUENCE</scope>
</reference>
<dbReference type="SUPFAM" id="SSF53098">
    <property type="entry name" value="Ribonuclease H-like"/>
    <property type="match status" value="1"/>
</dbReference>
<accession>T1D6Q2</accession>
<dbReference type="EMBL" id="AUZY01000883">
    <property type="protein sequence ID" value="EQD77084.1"/>
    <property type="molecule type" value="Genomic_DNA"/>
</dbReference>
<gene>
    <name evidence="2" type="ORF">B1B_01262</name>
</gene>
<evidence type="ECO:0000313" key="2">
    <source>
        <dbReference type="EMBL" id="EQD77084.1"/>
    </source>
</evidence>
<proteinExistence type="predicted"/>
<protein>
    <submittedName>
        <fullName evidence="2">Transposase (IS4 family protein)</fullName>
    </submittedName>
</protein>
<evidence type="ECO:0000259" key="1">
    <source>
        <dbReference type="Pfam" id="PF01609"/>
    </source>
</evidence>
<comment type="caution">
    <text evidence="2">The sequence shown here is derived from an EMBL/GenBank/DDBJ whole genome shotgun (WGS) entry which is preliminary data.</text>
</comment>
<dbReference type="AlphaFoldDB" id="T1D6Q2"/>
<dbReference type="InterPro" id="IPR012337">
    <property type="entry name" value="RNaseH-like_sf"/>
</dbReference>